<evidence type="ECO:0000259" key="7">
    <source>
        <dbReference type="PROSITE" id="PS50112"/>
    </source>
</evidence>
<dbReference type="InterPro" id="IPR011006">
    <property type="entry name" value="CheY-like_superfamily"/>
</dbReference>
<dbReference type="PROSITE" id="PS50110">
    <property type="entry name" value="RESPONSE_REGULATORY"/>
    <property type="match status" value="2"/>
</dbReference>
<organism evidence="8 9">
    <name type="scientific">Rarispira pelagica</name>
    <dbReference type="NCBI Taxonomy" id="3141764"/>
    <lineage>
        <taxon>Bacteria</taxon>
        <taxon>Pseudomonadati</taxon>
        <taxon>Spirochaetota</taxon>
        <taxon>Spirochaetia</taxon>
        <taxon>Winmispirales</taxon>
        <taxon>Winmispiraceae</taxon>
        <taxon>Rarispira</taxon>
    </lineage>
</organism>
<dbReference type="SMART" id="SM00387">
    <property type="entry name" value="HATPase_c"/>
    <property type="match status" value="1"/>
</dbReference>
<dbReference type="CDD" id="cd17534">
    <property type="entry name" value="REC_DC-like"/>
    <property type="match status" value="1"/>
</dbReference>
<dbReference type="Gene3D" id="3.30.450.20">
    <property type="entry name" value="PAS domain"/>
    <property type="match status" value="1"/>
</dbReference>
<evidence type="ECO:0000256" key="4">
    <source>
        <dbReference type="PROSITE-ProRule" id="PRU00169"/>
    </source>
</evidence>
<dbReference type="SMART" id="SM00388">
    <property type="entry name" value="HisKA"/>
    <property type="match status" value="1"/>
</dbReference>
<sequence length="627" mass="70630">MVTGTMHRVIVVEDEPVIALDIKVFLERIGHIVPAVFSSAEQFLREWENYSPDVILMDIQLEGSINGIEAVRSLRNAGMDVPVVFISAHADEHTCNLAQSTEPFAYILKPFDEREIKIAVELAVYKHKSEKALKERERLFFTTFNSIGDGVVVTDEKGLIKFINNTASFLLDFNSEDLTGKIFADIFEPIPYKNDYIDIPNLLSFHNDIIVEHRVEEIRDNGKIKNYVHVLRDLSRLIKSEEALRKREQQLRHAQKMDAVGRLAGGIAHDFNNLLTVIMGYTKLLLQEVSDASLRADIESIQNTAKKTSHLIRQLLVFSRERVINPSKINVNTLVKDMEKLLRRLIGEDVSLSVYASASIPFIYADSGEIEQIIINLVINARDAVSNKGNITIKVYNHLSTVEKDNIVEQLPPGHYVCIEVSDNGVGIEKENITKIFEPFFTTKEENKGTGLGLATVYGILKNTGGFIQVDSTVGEGSSFYLYFPVFMENKKEDTRINTIESAPGGSETVLLVEDDEHVCKLIERALGKYGYTVLKTYNPGEAILIAEEYSGTIHMLVSDLILPYMDGKKLSQRIKSLRPDIKTLFLSGYPDTLTREKVNLEQSDCLLKKPFEIATLLSKVREILDS</sequence>
<evidence type="ECO:0000259" key="5">
    <source>
        <dbReference type="PROSITE" id="PS50109"/>
    </source>
</evidence>
<proteinExistence type="predicted"/>
<evidence type="ECO:0000256" key="2">
    <source>
        <dbReference type="ARBA" id="ARBA00012438"/>
    </source>
</evidence>
<feature type="modified residue" description="4-aspartylphosphate" evidence="4">
    <location>
        <position position="560"/>
    </location>
</feature>
<evidence type="ECO:0000256" key="1">
    <source>
        <dbReference type="ARBA" id="ARBA00000085"/>
    </source>
</evidence>
<feature type="domain" description="Response regulatory" evidence="6">
    <location>
        <begin position="8"/>
        <end position="124"/>
    </location>
</feature>
<dbReference type="InterPro" id="IPR036890">
    <property type="entry name" value="HATPase_C_sf"/>
</dbReference>
<protein>
    <recommendedName>
        <fullName evidence="2">histidine kinase</fullName>
        <ecNumber evidence="2">2.7.13.3</ecNumber>
    </recommendedName>
</protein>
<dbReference type="CDD" id="cd00082">
    <property type="entry name" value="HisKA"/>
    <property type="match status" value="1"/>
</dbReference>
<keyword evidence="3 4" id="KW-0597">Phosphoprotein</keyword>
<dbReference type="EMBL" id="JBCHKQ010000002">
    <property type="protein sequence ID" value="MEM5947685.1"/>
    <property type="molecule type" value="Genomic_DNA"/>
</dbReference>
<accession>A0ABU9UAJ6</accession>
<dbReference type="PROSITE" id="PS50112">
    <property type="entry name" value="PAS"/>
    <property type="match status" value="1"/>
</dbReference>
<evidence type="ECO:0000259" key="6">
    <source>
        <dbReference type="PROSITE" id="PS50110"/>
    </source>
</evidence>
<reference evidence="8 9" key="1">
    <citation type="submission" date="2024-03" db="EMBL/GenBank/DDBJ databases">
        <title>Ignisphaera cupida sp. nov., a hyperthermophilic hydrolytic archaeon from a hot spring of Kamchatka, and proposal of Ignisphaeraceae fam. nov.</title>
        <authorList>
            <person name="Podosokorskaya O.A."/>
            <person name="Elcheninov A.G."/>
            <person name="Maltseva A.I."/>
            <person name="Zayulina K.S."/>
            <person name="Novikov A."/>
            <person name="Merkel A.Y."/>
        </authorList>
    </citation>
    <scope>NUCLEOTIDE SEQUENCE [LARGE SCALE GENOMIC DNA]</scope>
    <source>
        <strain evidence="8 9">38H-sp</strain>
    </source>
</reference>
<dbReference type="InterPro" id="IPR003594">
    <property type="entry name" value="HATPase_dom"/>
</dbReference>
<dbReference type="Pfam" id="PF02518">
    <property type="entry name" value="HATPase_c"/>
    <property type="match status" value="1"/>
</dbReference>
<dbReference type="SUPFAM" id="SSF55785">
    <property type="entry name" value="PYP-like sensor domain (PAS domain)"/>
    <property type="match status" value="1"/>
</dbReference>
<dbReference type="RefSeq" id="WP_420069700.1">
    <property type="nucleotide sequence ID" value="NZ_JBCHKQ010000002.1"/>
</dbReference>
<dbReference type="PANTHER" id="PTHR43065:SF42">
    <property type="entry name" value="TWO-COMPONENT SENSOR PPRA"/>
    <property type="match status" value="1"/>
</dbReference>
<keyword evidence="9" id="KW-1185">Reference proteome</keyword>
<comment type="caution">
    <text evidence="8">The sequence shown here is derived from an EMBL/GenBank/DDBJ whole genome shotgun (WGS) entry which is preliminary data.</text>
</comment>
<dbReference type="Pfam" id="PF00072">
    <property type="entry name" value="Response_reg"/>
    <property type="match status" value="2"/>
</dbReference>
<dbReference type="InterPro" id="IPR003661">
    <property type="entry name" value="HisK_dim/P_dom"/>
</dbReference>
<dbReference type="SUPFAM" id="SSF55874">
    <property type="entry name" value="ATPase domain of HSP90 chaperone/DNA topoisomerase II/histidine kinase"/>
    <property type="match status" value="1"/>
</dbReference>
<comment type="catalytic activity">
    <reaction evidence="1">
        <text>ATP + protein L-histidine = ADP + protein N-phospho-L-histidine.</text>
        <dbReference type="EC" id="2.7.13.3"/>
    </reaction>
</comment>
<dbReference type="EC" id="2.7.13.3" evidence="2"/>
<dbReference type="Pfam" id="PF00512">
    <property type="entry name" value="HisKA"/>
    <property type="match status" value="1"/>
</dbReference>
<dbReference type="InterPro" id="IPR000014">
    <property type="entry name" value="PAS"/>
</dbReference>
<dbReference type="PANTHER" id="PTHR43065">
    <property type="entry name" value="SENSOR HISTIDINE KINASE"/>
    <property type="match status" value="1"/>
</dbReference>
<feature type="domain" description="Response regulatory" evidence="6">
    <location>
        <begin position="509"/>
        <end position="625"/>
    </location>
</feature>
<dbReference type="Gene3D" id="3.30.565.10">
    <property type="entry name" value="Histidine kinase-like ATPase, C-terminal domain"/>
    <property type="match status" value="1"/>
</dbReference>
<dbReference type="InterPro" id="IPR004358">
    <property type="entry name" value="Sig_transdc_His_kin-like_C"/>
</dbReference>
<name>A0ABU9UAJ6_9SPIR</name>
<dbReference type="PRINTS" id="PR00344">
    <property type="entry name" value="BCTRLSENSOR"/>
</dbReference>
<evidence type="ECO:0000256" key="3">
    <source>
        <dbReference type="ARBA" id="ARBA00022553"/>
    </source>
</evidence>
<dbReference type="CDD" id="cd00130">
    <property type="entry name" value="PAS"/>
    <property type="match status" value="1"/>
</dbReference>
<dbReference type="Gene3D" id="1.10.287.130">
    <property type="match status" value="1"/>
</dbReference>
<dbReference type="Gene3D" id="3.40.50.2300">
    <property type="match status" value="2"/>
</dbReference>
<evidence type="ECO:0000313" key="9">
    <source>
        <dbReference type="Proteomes" id="UP001466331"/>
    </source>
</evidence>
<dbReference type="InterPro" id="IPR005467">
    <property type="entry name" value="His_kinase_dom"/>
</dbReference>
<gene>
    <name evidence="8" type="ORF">WKV44_03920</name>
</gene>
<dbReference type="SMART" id="SM00091">
    <property type="entry name" value="PAS"/>
    <property type="match status" value="1"/>
</dbReference>
<dbReference type="Proteomes" id="UP001466331">
    <property type="component" value="Unassembled WGS sequence"/>
</dbReference>
<dbReference type="SMART" id="SM00448">
    <property type="entry name" value="REC"/>
    <property type="match status" value="2"/>
</dbReference>
<evidence type="ECO:0000313" key="8">
    <source>
        <dbReference type="EMBL" id="MEM5947685.1"/>
    </source>
</evidence>
<dbReference type="SUPFAM" id="SSF52172">
    <property type="entry name" value="CheY-like"/>
    <property type="match status" value="2"/>
</dbReference>
<feature type="domain" description="PAS" evidence="7">
    <location>
        <begin position="136"/>
        <end position="189"/>
    </location>
</feature>
<dbReference type="InterPro" id="IPR036097">
    <property type="entry name" value="HisK_dim/P_sf"/>
</dbReference>
<dbReference type="PROSITE" id="PS50109">
    <property type="entry name" value="HIS_KIN"/>
    <property type="match status" value="1"/>
</dbReference>
<dbReference type="InterPro" id="IPR035965">
    <property type="entry name" value="PAS-like_dom_sf"/>
</dbReference>
<feature type="domain" description="Histidine kinase" evidence="5">
    <location>
        <begin position="266"/>
        <end position="488"/>
    </location>
</feature>
<dbReference type="InterPro" id="IPR001789">
    <property type="entry name" value="Sig_transdc_resp-reg_receiver"/>
</dbReference>
<feature type="modified residue" description="4-aspartylphosphate" evidence="4">
    <location>
        <position position="58"/>
    </location>
</feature>
<dbReference type="SUPFAM" id="SSF47384">
    <property type="entry name" value="Homodimeric domain of signal transducing histidine kinase"/>
    <property type="match status" value="1"/>
</dbReference>